<dbReference type="GO" id="GO:0006508">
    <property type="term" value="P:proteolysis"/>
    <property type="evidence" value="ECO:0007669"/>
    <property type="project" value="UniProtKB-KW"/>
</dbReference>
<evidence type="ECO:0000256" key="1">
    <source>
        <dbReference type="ARBA" id="ARBA00006040"/>
    </source>
</evidence>
<keyword evidence="2 7" id="KW-0645">Protease</keyword>
<keyword evidence="5 7" id="KW-0862">Zinc</keyword>
<proteinExistence type="inferred from homology"/>
<accession>A0A438DIN0</accession>
<dbReference type="SUPFAM" id="SSF55486">
    <property type="entry name" value="Metalloproteases ('zincins'), catalytic domain"/>
    <property type="match status" value="1"/>
</dbReference>
<feature type="domain" description="Peptidase M3A/M3B catalytic" evidence="8">
    <location>
        <begin position="3"/>
        <end position="186"/>
    </location>
</feature>
<evidence type="ECO:0000256" key="4">
    <source>
        <dbReference type="ARBA" id="ARBA00022801"/>
    </source>
</evidence>
<protein>
    <submittedName>
        <fullName evidence="9">Mitochondrial intermediate peptidase, mitochondrial</fullName>
    </submittedName>
</protein>
<dbReference type="InterPro" id="IPR045090">
    <property type="entry name" value="Pept_M3A_M3B"/>
</dbReference>
<dbReference type="Proteomes" id="UP000288805">
    <property type="component" value="Unassembled WGS sequence"/>
</dbReference>
<reference evidence="9 10" key="1">
    <citation type="journal article" date="2018" name="PLoS Genet.">
        <title>Population sequencing reveals clonal diversity and ancestral inbreeding in the grapevine cultivar Chardonnay.</title>
        <authorList>
            <person name="Roach M.J."/>
            <person name="Johnson D.L."/>
            <person name="Bohlmann J."/>
            <person name="van Vuuren H.J."/>
            <person name="Jones S.J."/>
            <person name="Pretorius I.S."/>
            <person name="Schmidt S.A."/>
            <person name="Borneman A.R."/>
        </authorList>
    </citation>
    <scope>NUCLEOTIDE SEQUENCE [LARGE SCALE GENOMIC DNA]</scope>
    <source>
        <strain evidence="10">cv. Chardonnay</strain>
        <tissue evidence="9">Leaf</tissue>
    </source>
</reference>
<dbReference type="EMBL" id="QGNW01001610">
    <property type="protein sequence ID" value="RVW35288.1"/>
    <property type="molecule type" value="Genomic_DNA"/>
</dbReference>
<dbReference type="InterPro" id="IPR001567">
    <property type="entry name" value="Pept_M3A_M3B_dom"/>
</dbReference>
<dbReference type="InterPro" id="IPR024077">
    <property type="entry name" value="Neurolysin/TOP_dom2"/>
</dbReference>
<name>A0A438DIN0_VITVI</name>
<dbReference type="GO" id="GO:0004222">
    <property type="term" value="F:metalloendopeptidase activity"/>
    <property type="evidence" value="ECO:0007669"/>
    <property type="project" value="InterPro"/>
</dbReference>
<keyword evidence="3 7" id="KW-0479">Metal-binding</keyword>
<dbReference type="Pfam" id="PF01432">
    <property type="entry name" value="Peptidase_M3"/>
    <property type="match status" value="1"/>
</dbReference>
<organism evidence="9 10">
    <name type="scientific">Vitis vinifera</name>
    <name type="common">Grape</name>
    <dbReference type="NCBI Taxonomy" id="29760"/>
    <lineage>
        <taxon>Eukaryota</taxon>
        <taxon>Viridiplantae</taxon>
        <taxon>Streptophyta</taxon>
        <taxon>Embryophyta</taxon>
        <taxon>Tracheophyta</taxon>
        <taxon>Spermatophyta</taxon>
        <taxon>Magnoliopsida</taxon>
        <taxon>eudicotyledons</taxon>
        <taxon>Gunneridae</taxon>
        <taxon>Pentapetalae</taxon>
        <taxon>rosids</taxon>
        <taxon>Vitales</taxon>
        <taxon>Vitaceae</taxon>
        <taxon>Viteae</taxon>
        <taxon>Vitis</taxon>
    </lineage>
</organism>
<dbReference type="GO" id="GO:0046872">
    <property type="term" value="F:metal ion binding"/>
    <property type="evidence" value="ECO:0007669"/>
    <property type="project" value="UniProtKB-UniRule"/>
</dbReference>
<evidence type="ECO:0000256" key="3">
    <source>
        <dbReference type="ARBA" id="ARBA00022723"/>
    </source>
</evidence>
<gene>
    <name evidence="9" type="primary">OCT1_8</name>
    <name evidence="9" type="ORF">CK203_085817</name>
</gene>
<sequence>MQIMGYKSYAEFAVRPNMASSPEVVMSFLFEMSKMIRPKADEEFKAIRDFKKARTGQICEDLEPWDEAYFTGMMKSSAYNLDSSVVASYFPLHQCIEGLKVLVESLFGATFRSILLHQVNPGIQMCLKCHYIILRRPQGLGFHFLKAGDLGYLYLDLCSRKDKYPGCAHFAIKGGRRLSETEYQLPGSWLEGYAPFLFPKPSCLPDEY</sequence>
<evidence type="ECO:0000256" key="7">
    <source>
        <dbReference type="RuleBase" id="RU003435"/>
    </source>
</evidence>
<comment type="similarity">
    <text evidence="1 7">Belongs to the peptidase M3 family.</text>
</comment>
<evidence type="ECO:0000313" key="9">
    <source>
        <dbReference type="EMBL" id="RVW35288.1"/>
    </source>
</evidence>
<evidence type="ECO:0000256" key="6">
    <source>
        <dbReference type="ARBA" id="ARBA00023049"/>
    </source>
</evidence>
<dbReference type="AlphaFoldDB" id="A0A438DIN0"/>
<dbReference type="PANTHER" id="PTHR11804">
    <property type="entry name" value="PROTEASE M3 THIMET OLIGOPEPTIDASE-RELATED"/>
    <property type="match status" value="1"/>
</dbReference>
<evidence type="ECO:0000313" key="10">
    <source>
        <dbReference type="Proteomes" id="UP000288805"/>
    </source>
</evidence>
<comment type="caution">
    <text evidence="9">The sequence shown here is derived from an EMBL/GenBank/DDBJ whole genome shotgun (WGS) entry which is preliminary data.</text>
</comment>
<dbReference type="Gene3D" id="1.10.1370.10">
    <property type="entry name" value="Neurolysin, domain 3"/>
    <property type="match status" value="1"/>
</dbReference>
<evidence type="ECO:0000259" key="8">
    <source>
        <dbReference type="Pfam" id="PF01432"/>
    </source>
</evidence>
<keyword evidence="4 7" id="KW-0378">Hydrolase</keyword>
<evidence type="ECO:0000256" key="5">
    <source>
        <dbReference type="ARBA" id="ARBA00022833"/>
    </source>
</evidence>
<comment type="cofactor">
    <cofactor evidence="7">
        <name>Zn(2+)</name>
        <dbReference type="ChEBI" id="CHEBI:29105"/>
    </cofactor>
    <text evidence="7">Binds 1 zinc ion.</text>
</comment>
<keyword evidence="6 7" id="KW-0482">Metalloprotease</keyword>
<evidence type="ECO:0000256" key="2">
    <source>
        <dbReference type="ARBA" id="ARBA00022670"/>
    </source>
</evidence>
<dbReference type="PANTHER" id="PTHR11804:SF79">
    <property type="entry name" value="MITOCHONDRIAL INTERMEDIATE PEPTIDASE"/>
    <property type="match status" value="1"/>
</dbReference>